<dbReference type="SUPFAM" id="SSF74653">
    <property type="entry name" value="TolA/TonB C-terminal domain"/>
    <property type="match status" value="1"/>
</dbReference>
<keyword evidence="5 10" id="KW-0997">Cell inner membrane</keyword>
<evidence type="ECO:0000256" key="4">
    <source>
        <dbReference type="ARBA" id="ARBA00022475"/>
    </source>
</evidence>
<keyword evidence="9" id="KW-0472">Membrane</keyword>
<evidence type="ECO:0000256" key="8">
    <source>
        <dbReference type="ARBA" id="ARBA00022989"/>
    </source>
</evidence>
<protein>
    <recommendedName>
        <fullName evidence="10">Protein TonB</fullName>
    </recommendedName>
</protein>
<keyword evidence="4 10" id="KW-1003">Cell membrane</keyword>
<evidence type="ECO:0000256" key="1">
    <source>
        <dbReference type="ARBA" id="ARBA00004383"/>
    </source>
</evidence>
<feature type="region of interest" description="Disordered" evidence="11">
    <location>
        <begin position="114"/>
        <end position="199"/>
    </location>
</feature>
<feature type="domain" description="TonB C-terminal" evidence="12">
    <location>
        <begin position="203"/>
        <end position="292"/>
    </location>
</feature>
<keyword evidence="8" id="KW-1133">Transmembrane helix</keyword>
<dbReference type="NCBIfam" id="TIGR01352">
    <property type="entry name" value="tonB_Cterm"/>
    <property type="match status" value="1"/>
</dbReference>
<gene>
    <name evidence="13" type="ORF">WMO13_03345</name>
</gene>
<reference evidence="13 14" key="1">
    <citation type="submission" date="2024-03" db="EMBL/GenBank/DDBJ databases">
        <title>Complete Genome Sequence and Annotation of Ignatzschineria larvae DSM 13226.</title>
        <authorList>
            <person name="Cantrell E."/>
            <person name="Burcham Z.M."/>
        </authorList>
    </citation>
    <scope>NUCLEOTIDE SEQUENCE [LARGE SCALE GENOMIC DNA]</scope>
    <source>
        <strain evidence="13 14">DSM 13226</strain>
    </source>
</reference>
<evidence type="ECO:0000256" key="10">
    <source>
        <dbReference type="RuleBase" id="RU362123"/>
    </source>
</evidence>
<evidence type="ECO:0000256" key="2">
    <source>
        <dbReference type="ARBA" id="ARBA00006555"/>
    </source>
</evidence>
<keyword evidence="10" id="KW-0735">Signal-anchor</keyword>
<keyword evidence="7 10" id="KW-0653">Protein transport</keyword>
<dbReference type="PRINTS" id="PR01374">
    <property type="entry name" value="TONBPROTEIN"/>
</dbReference>
<comment type="subcellular location">
    <subcellularLocation>
        <location evidence="1 10">Cell inner membrane</location>
        <topology evidence="1 10">Single-pass membrane protein</topology>
        <orientation evidence="1 10">Periplasmic side</orientation>
    </subcellularLocation>
</comment>
<evidence type="ECO:0000256" key="3">
    <source>
        <dbReference type="ARBA" id="ARBA00022448"/>
    </source>
</evidence>
<dbReference type="RefSeq" id="WP_034855204.1">
    <property type="nucleotide sequence ID" value="NZ_AZOD01000005.1"/>
</dbReference>
<dbReference type="EMBL" id="CP150637">
    <property type="protein sequence ID" value="WZW88432.1"/>
    <property type="molecule type" value="Genomic_DNA"/>
</dbReference>
<keyword evidence="14" id="KW-1185">Reference proteome</keyword>
<proteinExistence type="inferred from homology"/>
<accession>A0ABZ3C260</accession>
<name>A0ABZ3C260_9GAMM</name>
<keyword evidence="3 10" id="KW-0813">Transport</keyword>
<dbReference type="PROSITE" id="PS52015">
    <property type="entry name" value="TONB_CTD"/>
    <property type="match status" value="1"/>
</dbReference>
<dbReference type="InterPro" id="IPR051045">
    <property type="entry name" value="TonB-dependent_transducer"/>
</dbReference>
<dbReference type="InterPro" id="IPR003538">
    <property type="entry name" value="TonB"/>
</dbReference>
<evidence type="ECO:0000256" key="9">
    <source>
        <dbReference type="ARBA" id="ARBA00023136"/>
    </source>
</evidence>
<comment type="function">
    <text evidence="10">Interacts with outer membrane receptor proteins that carry out high-affinity binding and energy dependent uptake into the periplasmic space of specific substrates. It could act to transduce energy from the cytoplasmic membrane to specific energy-requiring processes in the outer membrane, resulting in the release into the periplasm of ligands bound by these outer membrane proteins.</text>
</comment>
<evidence type="ECO:0000256" key="11">
    <source>
        <dbReference type="SAM" id="MobiDB-lite"/>
    </source>
</evidence>
<evidence type="ECO:0000256" key="7">
    <source>
        <dbReference type="ARBA" id="ARBA00022927"/>
    </source>
</evidence>
<dbReference type="PANTHER" id="PTHR33446">
    <property type="entry name" value="PROTEIN TONB-RELATED"/>
    <property type="match status" value="1"/>
</dbReference>
<evidence type="ECO:0000313" key="13">
    <source>
        <dbReference type="EMBL" id="WZW88432.1"/>
    </source>
</evidence>
<dbReference type="PANTHER" id="PTHR33446:SF2">
    <property type="entry name" value="PROTEIN TONB"/>
    <property type="match status" value="1"/>
</dbReference>
<evidence type="ECO:0000259" key="12">
    <source>
        <dbReference type="PROSITE" id="PS52015"/>
    </source>
</evidence>
<keyword evidence="6" id="KW-0812">Transmembrane</keyword>
<dbReference type="Pfam" id="PF03544">
    <property type="entry name" value="TonB_C"/>
    <property type="match status" value="1"/>
</dbReference>
<evidence type="ECO:0000256" key="5">
    <source>
        <dbReference type="ARBA" id="ARBA00022519"/>
    </source>
</evidence>
<sequence>MKRGNGFTIIVAVLCVSLVHAGAYVGLTAVGQTPVSLMQEGDASMLTMHQFQLNGVAEAVEGNAEDSAEVGGEVPETAEPEETIEPIEEPVIEEPVIEEPVVEETVVEETVVEETVVEESIVEPEPLKEPEPIIEPEPVVDAPAEKVVATEAPSEQKVVQPKALVEKPKPQPKPKPKAESKPKPKPKAGAESNRAVQQAKAVYSETDVSVLSKPMPGYPRSALQRRMQGTVQVLIQVSAQGVPQSVKIARSSGHQLLDNAAEKAAMKVRLKPVKINGVATPINVTISYQFKL</sequence>
<comment type="similarity">
    <text evidence="2 10">Belongs to the TonB family.</text>
</comment>
<dbReference type="Gene3D" id="3.30.1150.10">
    <property type="match status" value="1"/>
</dbReference>
<dbReference type="InterPro" id="IPR006260">
    <property type="entry name" value="TonB/TolA_C"/>
</dbReference>
<dbReference type="InterPro" id="IPR037682">
    <property type="entry name" value="TonB_C"/>
</dbReference>
<organism evidence="13 14">
    <name type="scientific">Ignatzschineria larvae DSM 13226</name>
    <dbReference type="NCBI Taxonomy" id="1111732"/>
    <lineage>
        <taxon>Bacteria</taxon>
        <taxon>Pseudomonadati</taxon>
        <taxon>Pseudomonadota</taxon>
        <taxon>Gammaproteobacteria</taxon>
        <taxon>Cardiobacteriales</taxon>
        <taxon>Ignatzschineriaceae</taxon>
        <taxon>Ignatzschineria</taxon>
    </lineage>
</organism>
<evidence type="ECO:0000256" key="6">
    <source>
        <dbReference type="ARBA" id="ARBA00022692"/>
    </source>
</evidence>
<evidence type="ECO:0000313" key="14">
    <source>
        <dbReference type="Proteomes" id="UP001449178"/>
    </source>
</evidence>
<dbReference type="Proteomes" id="UP001449178">
    <property type="component" value="Chromosome"/>
</dbReference>